<dbReference type="EnsemblPlants" id="AET4Gv20516900.2">
    <property type="protein sequence ID" value="AET4Gv20516900.2"/>
    <property type="gene ID" value="AET4Gv20516900"/>
</dbReference>
<dbReference type="AlphaFoldDB" id="A0A453ICL1"/>
<dbReference type="Proteomes" id="UP000015105">
    <property type="component" value="Chromosome 4D"/>
</dbReference>
<evidence type="ECO:0000313" key="2">
    <source>
        <dbReference type="Proteomes" id="UP000015105"/>
    </source>
</evidence>
<protein>
    <recommendedName>
        <fullName evidence="3">Integrator complex subunit 4</fullName>
    </recommendedName>
</protein>
<dbReference type="STRING" id="200361.A0A453ICL1"/>
<reference evidence="1" key="4">
    <citation type="submission" date="2019-03" db="UniProtKB">
        <authorList>
            <consortium name="EnsemblPlants"/>
        </authorList>
    </citation>
    <scope>IDENTIFICATION</scope>
</reference>
<sequence>EEPEASARLICGSHPYSSVLPLSPAVLRRARSPACASCVAAISSLSALRGRLVLRRSPLEIPSTAAALPHSSRPPAPLRRLLPGSARPLPAHPSAVYLQHAVGRFRMEKAQGAPQPAPRQSSSTTAAYGAVNLMDEGLAASEPGPSVAKRARFMGPHASSSSGADPGMEIRALVSMASGLYPLARAEALSGLAAVLKKVNAGGGVVECCYACAEKSLRDEDEGIRLAAVRLVGLCAEKFAMREELGGDGDQMDRVFLQLSSMARDMCTEVRIEAFNALAKMQRVSEGVLLQSLSKKIIKTDTGSASSIKGKKLPPKLSFPCAAGIFAHGVEDEFYQVRTVACKTLGALAKLSNRYAQKALDLLMDMMNDDTEAARLQTLQTLFDMATYGCLSMQEKHMHMFLGILMDANVVVRNAARKILGSVNLPKLQMFKSALDGLIAGLEKNPEDQDIYGVLFSIGKNHGSFSANIAKHLAKEINVASDGELILDKPRIKALLMVSVSAAYDDKDKKLDIPTVIFSHAIPLFGMISCALAEDEQDSLLSYLYRQAGMQFWEKKLVSAEGGDYECFSVETVGGTHAQVETTGKTTKYLDEVVIMQSTRLILETVKGAWAVIKPCSIGEVQSTLRTCKEEVNILAVNSSGSTSAVLSFVCDYLDALQLIVEIWWFIQLDDSHAFGHTSLDILLEKLDTSVRRMKCCYAGLNRGLEVQVLEFALLAILCRLFEFGTCSKLVLDKLHWIINHIDGLCADGSYELSDFSKEVKKVFDGNFIDGTPIVNIYTFLEIFDLKPARDFEMLNATTAVLQVRDTDSENPLSYVYGLPVGVTFDMSLCNTSSHDRIWLRMVACQSVQHVFLDLSCFEGNDKMKSCSRVIPFYATPMACSFVLRACLVIECPFGSIGTHQEGHGGPKDCVVQLCDELDVYFVSADTEQRQWSK</sequence>
<dbReference type="GO" id="GO:0005768">
    <property type="term" value="C:endosome"/>
    <property type="evidence" value="ECO:0007669"/>
    <property type="project" value="TreeGrafter"/>
</dbReference>
<dbReference type="Gramene" id="AET4Gv20516900.2">
    <property type="protein sequence ID" value="AET4Gv20516900.2"/>
    <property type="gene ID" value="AET4Gv20516900"/>
</dbReference>
<evidence type="ECO:0000313" key="1">
    <source>
        <dbReference type="EnsemblPlants" id="AET4Gv20516900.2"/>
    </source>
</evidence>
<accession>A0A453ICL1</accession>
<dbReference type="SUPFAM" id="SSF48371">
    <property type="entry name" value="ARM repeat"/>
    <property type="match status" value="1"/>
</dbReference>
<dbReference type="PANTHER" id="PTHR20938:SF0">
    <property type="entry name" value="INTEGRATOR COMPLEX SUBUNIT 4"/>
    <property type="match status" value="1"/>
</dbReference>
<reference evidence="1" key="5">
    <citation type="journal article" date="2021" name="G3 (Bethesda)">
        <title>Aegilops tauschii genome assembly Aet v5.0 features greater sequence contiguity and improved annotation.</title>
        <authorList>
            <person name="Wang L."/>
            <person name="Zhu T."/>
            <person name="Rodriguez J.C."/>
            <person name="Deal K.R."/>
            <person name="Dubcovsky J."/>
            <person name="McGuire P.E."/>
            <person name="Lux T."/>
            <person name="Spannagl M."/>
            <person name="Mayer K.F.X."/>
            <person name="Baldrich P."/>
            <person name="Meyers B.C."/>
            <person name="Huo N."/>
            <person name="Gu Y.Q."/>
            <person name="Zhou H."/>
            <person name="Devos K.M."/>
            <person name="Bennetzen J.L."/>
            <person name="Unver T."/>
            <person name="Budak H."/>
            <person name="Gulick P.J."/>
            <person name="Galiba G."/>
            <person name="Kalapos B."/>
            <person name="Nelson D.R."/>
            <person name="Li P."/>
            <person name="You F.M."/>
            <person name="Luo M.C."/>
            <person name="Dvorak J."/>
        </authorList>
    </citation>
    <scope>NUCLEOTIDE SEQUENCE [LARGE SCALE GENOMIC DNA]</scope>
    <source>
        <strain evidence="1">cv. AL8/78</strain>
    </source>
</reference>
<keyword evidence="2" id="KW-1185">Reference proteome</keyword>
<evidence type="ECO:0008006" key="3">
    <source>
        <dbReference type="Google" id="ProtNLM"/>
    </source>
</evidence>
<reference evidence="2" key="1">
    <citation type="journal article" date="2014" name="Science">
        <title>Ancient hybridizations among the ancestral genomes of bread wheat.</title>
        <authorList>
            <consortium name="International Wheat Genome Sequencing Consortium,"/>
            <person name="Marcussen T."/>
            <person name="Sandve S.R."/>
            <person name="Heier L."/>
            <person name="Spannagl M."/>
            <person name="Pfeifer M."/>
            <person name="Jakobsen K.S."/>
            <person name="Wulff B.B."/>
            <person name="Steuernagel B."/>
            <person name="Mayer K.F."/>
            <person name="Olsen O.A."/>
        </authorList>
    </citation>
    <scope>NUCLEOTIDE SEQUENCE [LARGE SCALE GENOMIC DNA]</scope>
    <source>
        <strain evidence="2">cv. AL8/78</strain>
    </source>
</reference>
<dbReference type="InterPro" id="IPR011989">
    <property type="entry name" value="ARM-like"/>
</dbReference>
<name>A0A453ICL1_AEGTS</name>
<dbReference type="InterPro" id="IPR016024">
    <property type="entry name" value="ARM-type_fold"/>
</dbReference>
<dbReference type="PANTHER" id="PTHR20938">
    <property type="entry name" value="INTEGRATOR COMPLEX SUBUNIT 4"/>
    <property type="match status" value="1"/>
</dbReference>
<dbReference type="Gene3D" id="1.25.10.10">
    <property type="entry name" value="Leucine-rich Repeat Variant"/>
    <property type="match status" value="2"/>
</dbReference>
<reference evidence="1" key="3">
    <citation type="journal article" date="2017" name="Nature">
        <title>Genome sequence of the progenitor of the wheat D genome Aegilops tauschii.</title>
        <authorList>
            <person name="Luo M.C."/>
            <person name="Gu Y.Q."/>
            <person name="Puiu D."/>
            <person name="Wang H."/>
            <person name="Twardziok S.O."/>
            <person name="Deal K.R."/>
            <person name="Huo N."/>
            <person name="Zhu T."/>
            <person name="Wang L."/>
            <person name="Wang Y."/>
            <person name="McGuire P.E."/>
            <person name="Liu S."/>
            <person name="Long H."/>
            <person name="Ramasamy R.K."/>
            <person name="Rodriguez J.C."/>
            <person name="Van S.L."/>
            <person name="Yuan L."/>
            <person name="Wang Z."/>
            <person name="Xia Z."/>
            <person name="Xiao L."/>
            <person name="Anderson O.D."/>
            <person name="Ouyang S."/>
            <person name="Liang Y."/>
            <person name="Zimin A.V."/>
            <person name="Pertea G."/>
            <person name="Qi P."/>
            <person name="Bennetzen J.L."/>
            <person name="Dai X."/>
            <person name="Dawson M.W."/>
            <person name="Muller H.G."/>
            <person name="Kugler K."/>
            <person name="Rivarola-Duarte L."/>
            <person name="Spannagl M."/>
            <person name="Mayer K.F.X."/>
            <person name="Lu F.H."/>
            <person name="Bevan M.W."/>
            <person name="Leroy P."/>
            <person name="Li P."/>
            <person name="You F.M."/>
            <person name="Sun Q."/>
            <person name="Liu Z."/>
            <person name="Lyons E."/>
            <person name="Wicker T."/>
            <person name="Salzberg S.L."/>
            <person name="Devos K.M."/>
            <person name="Dvorak J."/>
        </authorList>
    </citation>
    <scope>NUCLEOTIDE SEQUENCE [LARGE SCALE GENOMIC DNA]</scope>
    <source>
        <strain evidence="1">cv. AL8/78</strain>
    </source>
</reference>
<organism evidence="1 2">
    <name type="scientific">Aegilops tauschii subsp. strangulata</name>
    <name type="common">Goatgrass</name>
    <dbReference type="NCBI Taxonomy" id="200361"/>
    <lineage>
        <taxon>Eukaryota</taxon>
        <taxon>Viridiplantae</taxon>
        <taxon>Streptophyta</taxon>
        <taxon>Embryophyta</taxon>
        <taxon>Tracheophyta</taxon>
        <taxon>Spermatophyta</taxon>
        <taxon>Magnoliopsida</taxon>
        <taxon>Liliopsida</taxon>
        <taxon>Poales</taxon>
        <taxon>Poaceae</taxon>
        <taxon>BOP clade</taxon>
        <taxon>Pooideae</taxon>
        <taxon>Triticodae</taxon>
        <taxon>Triticeae</taxon>
        <taxon>Triticinae</taxon>
        <taxon>Aegilops</taxon>
    </lineage>
</organism>
<dbReference type="GO" id="GO:0010496">
    <property type="term" value="P:intercellular transport"/>
    <property type="evidence" value="ECO:0007669"/>
    <property type="project" value="TreeGrafter"/>
</dbReference>
<reference evidence="2" key="2">
    <citation type="journal article" date="2017" name="Nat. Plants">
        <title>The Aegilops tauschii genome reveals multiple impacts of transposons.</title>
        <authorList>
            <person name="Zhao G."/>
            <person name="Zou C."/>
            <person name="Li K."/>
            <person name="Wang K."/>
            <person name="Li T."/>
            <person name="Gao L."/>
            <person name="Zhang X."/>
            <person name="Wang H."/>
            <person name="Yang Z."/>
            <person name="Liu X."/>
            <person name="Jiang W."/>
            <person name="Mao L."/>
            <person name="Kong X."/>
            <person name="Jiao Y."/>
            <person name="Jia J."/>
        </authorList>
    </citation>
    <scope>NUCLEOTIDE SEQUENCE [LARGE SCALE GENOMIC DNA]</scope>
    <source>
        <strain evidence="2">cv. AL8/78</strain>
    </source>
</reference>
<proteinExistence type="predicted"/>